<accession>A8NL67</accession>
<comment type="caution">
    <text evidence="5">The sequence shown here is derived from an EMBL/GenBank/DDBJ whole genome shotgun (WGS) entry which is preliminary data.</text>
</comment>
<dbReference type="EMBL" id="AACS02000012">
    <property type="protein sequence ID" value="EAU87220.2"/>
    <property type="molecule type" value="Genomic_DNA"/>
</dbReference>
<dbReference type="VEuPathDB" id="FungiDB:CC1G_10499"/>
<evidence type="ECO:0000256" key="2">
    <source>
        <dbReference type="ARBA" id="ARBA00022741"/>
    </source>
</evidence>
<name>A8NL67_COPC7</name>
<protein>
    <submittedName>
        <fullName evidence="5">Rab7</fullName>
    </submittedName>
</protein>
<dbReference type="SUPFAM" id="SSF52540">
    <property type="entry name" value="P-loop containing nucleoside triphosphate hydrolases"/>
    <property type="match status" value="1"/>
</dbReference>
<evidence type="ECO:0000256" key="1">
    <source>
        <dbReference type="ARBA" id="ARBA00006270"/>
    </source>
</evidence>
<dbReference type="eggNOG" id="KOG0394">
    <property type="taxonomic scope" value="Eukaryota"/>
</dbReference>
<dbReference type="PROSITE" id="PS51421">
    <property type="entry name" value="RAS"/>
    <property type="match status" value="1"/>
</dbReference>
<dbReference type="PROSITE" id="PS51419">
    <property type="entry name" value="RAB"/>
    <property type="match status" value="1"/>
</dbReference>
<keyword evidence="4" id="KW-0636">Prenylation</keyword>
<dbReference type="PANTHER" id="PTHR47981">
    <property type="entry name" value="RAB FAMILY"/>
    <property type="match status" value="1"/>
</dbReference>
<dbReference type="Pfam" id="PF00071">
    <property type="entry name" value="Ras"/>
    <property type="match status" value="1"/>
</dbReference>
<evidence type="ECO:0000256" key="4">
    <source>
        <dbReference type="ARBA" id="ARBA00023289"/>
    </source>
</evidence>
<dbReference type="Proteomes" id="UP000001861">
    <property type="component" value="Unassembled WGS sequence"/>
</dbReference>
<dbReference type="AlphaFoldDB" id="A8NL67"/>
<evidence type="ECO:0000256" key="3">
    <source>
        <dbReference type="ARBA" id="ARBA00023134"/>
    </source>
</evidence>
<dbReference type="InterPro" id="IPR027417">
    <property type="entry name" value="P-loop_NTPase"/>
</dbReference>
<keyword evidence="4" id="KW-0449">Lipoprotein</keyword>
<dbReference type="HOGENOM" id="CLU_1077753_0_0_1"/>
<dbReference type="InterPro" id="IPR001806">
    <property type="entry name" value="Small_GTPase"/>
</dbReference>
<dbReference type="Gene3D" id="3.40.50.300">
    <property type="entry name" value="P-loop containing nucleotide triphosphate hydrolases"/>
    <property type="match status" value="1"/>
</dbReference>
<dbReference type="GO" id="GO:0005525">
    <property type="term" value="F:GTP binding"/>
    <property type="evidence" value="ECO:0007669"/>
    <property type="project" value="UniProtKB-KW"/>
</dbReference>
<dbReference type="GeneID" id="6011142"/>
<dbReference type="InParanoid" id="A8NL67"/>
<evidence type="ECO:0000313" key="5">
    <source>
        <dbReference type="EMBL" id="EAU87220.2"/>
    </source>
</evidence>
<comment type="similarity">
    <text evidence="1">Belongs to the small GTPase superfamily. Rab family.</text>
</comment>
<keyword evidence="6" id="KW-1185">Reference proteome</keyword>
<dbReference type="PANTHER" id="PTHR47981:SF20">
    <property type="entry name" value="RAS-RELATED PROTEIN RAB-7A"/>
    <property type="match status" value="1"/>
</dbReference>
<dbReference type="SMART" id="SM00175">
    <property type="entry name" value="RAB"/>
    <property type="match status" value="1"/>
</dbReference>
<keyword evidence="3" id="KW-0342">GTP-binding</keyword>
<evidence type="ECO:0000313" key="6">
    <source>
        <dbReference type="Proteomes" id="UP000001861"/>
    </source>
</evidence>
<dbReference type="RefSeq" id="XP_001834625.2">
    <property type="nucleotide sequence ID" value="XM_001834573.2"/>
</dbReference>
<sequence length="258" mass="28775">MTFVNPFRMQDTAGQERFSSLSTAFFRGADAVLLLYDVTSQNSLKALDKWWAEFCDKCPLDDEEMEGFCCVVVGNKTDLLDDENRVGEEIVTKEEALTFLDDLIPSSSATPTTETIPNSLLPTTPSPPANSRLPLLRPAKSHSQFDRFASIRSTSTVGTTTDTAFFTPSSSFWEPSVRKVVERECTNVCLTVRLLILVRLCNPSIIVNSIFSETLVEIIIAFIRNCYISSAYLSYTWRLDNPFTCQSDIASPFTIAAQ</sequence>
<gene>
    <name evidence="5" type="ORF">CC1G_10499</name>
</gene>
<keyword evidence="2" id="KW-0547">Nucleotide-binding</keyword>
<dbReference type="KEGG" id="cci:CC1G_10499"/>
<dbReference type="GO" id="GO:0003924">
    <property type="term" value="F:GTPase activity"/>
    <property type="evidence" value="ECO:0007669"/>
    <property type="project" value="InterPro"/>
</dbReference>
<dbReference type="OrthoDB" id="9989112at2759"/>
<dbReference type="STRING" id="240176.A8NL67"/>
<organism evidence="5 6">
    <name type="scientific">Coprinopsis cinerea (strain Okayama-7 / 130 / ATCC MYA-4618 / FGSC 9003)</name>
    <name type="common">Inky cap fungus</name>
    <name type="synonym">Hormographiella aspergillata</name>
    <dbReference type="NCBI Taxonomy" id="240176"/>
    <lineage>
        <taxon>Eukaryota</taxon>
        <taxon>Fungi</taxon>
        <taxon>Dikarya</taxon>
        <taxon>Basidiomycota</taxon>
        <taxon>Agaricomycotina</taxon>
        <taxon>Agaricomycetes</taxon>
        <taxon>Agaricomycetidae</taxon>
        <taxon>Agaricales</taxon>
        <taxon>Agaricineae</taxon>
        <taxon>Psathyrellaceae</taxon>
        <taxon>Coprinopsis</taxon>
    </lineage>
</organism>
<proteinExistence type="inferred from homology"/>
<reference evidence="5 6" key="1">
    <citation type="journal article" date="2010" name="Proc. Natl. Acad. Sci. U.S.A.">
        <title>Insights into evolution of multicellular fungi from the assembled chromosomes of the mushroom Coprinopsis cinerea (Coprinus cinereus).</title>
        <authorList>
            <person name="Stajich J.E."/>
            <person name="Wilke S.K."/>
            <person name="Ahren D."/>
            <person name="Au C.H."/>
            <person name="Birren B.W."/>
            <person name="Borodovsky M."/>
            <person name="Burns C."/>
            <person name="Canback B."/>
            <person name="Casselton L.A."/>
            <person name="Cheng C.K."/>
            <person name="Deng J."/>
            <person name="Dietrich F.S."/>
            <person name="Fargo D.C."/>
            <person name="Farman M.L."/>
            <person name="Gathman A.C."/>
            <person name="Goldberg J."/>
            <person name="Guigo R."/>
            <person name="Hoegger P.J."/>
            <person name="Hooker J.B."/>
            <person name="Huggins A."/>
            <person name="James T.Y."/>
            <person name="Kamada T."/>
            <person name="Kilaru S."/>
            <person name="Kodira C."/>
            <person name="Kues U."/>
            <person name="Kupfer D."/>
            <person name="Kwan H.S."/>
            <person name="Lomsadze A."/>
            <person name="Li W."/>
            <person name="Lilly W.W."/>
            <person name="Ma L.J."/>
            <person name="Mackey A.J."/>
            <person name="Manning G."/>
            <person name="Martin F."/>
            <person name="Muraguchi H."/>
            <person name="Natvig D.O."/>
            <person name="Palmerini H."/>
            <person name="Ramesh M.A."/>
            <person name="Rehmeyer C.J."/>
            <person name="Roe B.A."/>
            <person name="Shenoy N."/>
            <person name="Stanke M."/>
            <person name="Ter-Hovhannisyan V."/>
            <person name="Tunlid A."/>
            <person name="Velagapudi R."/>
            <person name="Vision T.J."/>
            <person name="Zeng Q."/>
            <person name="Zolan M.E."/>
            <person name="Pukkila P.J."/>
        </authorList>
    </citation>
    <scope>NUCLEOTIDE SEQUENCE [LARGE SCALE GENOMIC DNA]</scope>
    <source>
        <strain evidence="6">Okayama-7 / 130 / ATCC MYA-4618 / FGSC 9003</strain>
    </source>
</reference>